<dbReference type="Proteomes" id="UP001501371">
    <property type="component" value="Unassembled WGS sequence"/>
</dbReference>
<dbReference type="EMBL" id="BAAAKV010000093">
    <property type="protein sequence ID" value="GAA1198239.1"/>
    <property type="molecule type" value="Genomic_DNA"/>
</dbReference>
<dbReference type="Pfam" id="PF07690">
    <property type="entry name" value="MFS_1"/>
    <property type="match status" value="1"/>
</dbReference>
<keyword evidence="2" id="KW-1003">Cell membrane</keyword>
<dbReference type="PANTHER" id="PTHR43124:SF3">
    <property type="entry name" value="CHLORAMPHENICOL EFFLUX PUMP RV0191"/>
    <property type="match status" value="1"/>
</dbReference>
<evidence type="ECO:0000256" key="3">
    <source>
        <dbReference type="ARBA" id="ARBA00022692"/>
    </source>
</evidence>
<evidence type="ECO:0000256" key="4">
    <source>
        <dbReference type="ARBA" id="ARBA00022989"/>
    </source>
</evidence>
<feature type="transmembrane region" description="Helical" evidence="7">
    <location>
        <begin position="267"/>
        <end position="286"/>
    </location>
</feature>
<keyword evidence="3 7" id="KW-0812">Transmembrane</keyword>
<feature type="transmembrane region" description="Helical" evidence="7">
    <location>
        <begin position="38"/>
        <end position="63"/>
    </location>
</feature>
<feature type="transmembrane region" description="Helical" evidence="7">
    <location>
        <begin position="298"/>
        <end position="317"/>
    </location>
</feature>
<comment type="subcellular location">
    <subcellularLocation>
        <location evidence="1">Cell membrane</location>
        <topology evidence="1">Multi-pass membrane protein</topology>
    </subcellularLocation>
</comment>
<dbReference type="InterPro" id="IPR011701">
    <property type="entry name" value="MFS"/>
</dbReference>
<dbReference type="SUPFAM" id="SSF103473">
    <property type="entry name" value="MFS general substrate transporter"/>
    <property type="match status" value="1"/>
</dbReference>
<dbReference type="InterPro" id="IPR036259">
    <property type="entry name" value="MFS_trans_sf"/>
</dbReference>
<evidence type="ECO:0000256" key="1">
    <source>
        <dbReference type="ARBA" id="ARBA00004651"/>
    </source>
</evidence>
<feature type="transmembrane region" description="Helical" evidence="7">
    <location>
        <begin position="233"/>
        <end position="255"/>
    </location>
</feature>
<dbReference type="PROSITE" id="PS50850">
    <property type="entry name" value="MFS"/>
    <property type="match status" value="1"/>
</dbReference>
<evidence type="ECO:0000256" key="7">
    <source>
        <dbReference type="SAM" id="Phobius"/>
    </source>
</evidence>
<dbReference type="InterPro" id="IPR020846">
    <property type="entry name" value="MFS_dom"/>
</dbReference>
<dbReference type="CDD" id="cd17324">
    <property type="entry name" value="MFS_NepI_like"/>
    <property type="match status" value="1"/>
</dbReference>
<feature type="transmembrane region" description="Helical" evidence="7">
    <location>
        <begin position="355"/>
        <end position="383"/>
    </location>
</feature>
<dbReference type="Gene3D" id="1.20.1250.20">
    <property type="entry name" value="MFS general substrate transporter like domains"/>
    <property type="match status" value="2"/>
</dbReference>
<sequence>MPLVLYVLALAVFAQGTSEFMLSGLVPDIARDLQVSVPAAGALTSAFAVGMIVGAPLMAVVGLRWSRRRALLVFLVVFLLVHVVGAVTTSFPVLLATRVVAALANAGFLAVALATASVLAGPRATGRATSILLGGVTAACVAGVPAGALLGQWWGWRSAFWAVAAVSLPAVVAIVRSVPGDAVHADGTRPATGAAGTPGPTVAAGPAEPDGTPRSAGGTGARAELRALRSTRLVVTLVLGALVNGATFCTFTYLAPLVTSVSGIGHAWVPAVLALFGIGSFLGVTLGGRFADTRPLPLLVGGGTALLVGWGVFAVTAQSPVTALVLVLVQGTLSFAVGSTLIARALYEATGAPTFAGACATAALNVGAAPGPWLGGLAISAGFGYRSPVWLSALLVAFALAVAALATGLRRVGATRRTEAAAPTA</sequence>
<accession>A0ABN1V7K8</accession>
<evidence type="ECO:0000259" key="8">
    <source>
        <dbReference type="PROSITE" id="PS50850"/>
    </source>
</evidence>
<evidence type="ECO:0000256" key="5">
    <source>
        <dbReference type="ARBA" id="ARBA00023136"/>
    </source>
</evidence>
<feature type="transmembrane region" description="Helical" evidence="7">
    <location>
        <begin position="70"/>
        <end position="93"/>
    </location>
</feature>
<gene>
    <name evidence="9" type="ORF">GCM10009654_63740</name>
</gene>
<feature type="transmembrane region" description="Helical" evidence="7">
    <location>
        <begin position="323"/>
        <end position="343"/>
    </location>
</feature>
<feature type="transmembrane region" description="Helical" evidence="7">
    <location>
        <begin position="160"/>
        <end position="179"/>
    </location>
</feature>
<feature type="region of interest" description="Disordered" evidence="6">
    <location>
        <begin position="186"/>
        <end position="220"/>
    </location>
</feature>
<name>A0ABN1V7K8_9ACTN</name>
<feature type="transmembrane region" description="Helical" evidence="7">
    <location>
        <begin position="99"/>
        <end position="119"/>
    </location>
</feature>
<feature type="transmembrane region" description="Helical" evidence="7">
    <location>
        <begin position="389"/>
        <end position="409"/>
    </location>
</feature>
<dbReference type="InterPro" id="IPR050189">
    <property type="entry name" value="MFS_Efflux_Transporters"/>
</dbReference>
<protein>
    <submittedName>
        <fullName evidence="9">MFS transporter</fullName>
    </submittedName>
</protein>
<feature type="domain" description="Major facilitator superfamily (MFS) profile" evidence="8">
    <location>
        <begin position="4"/>
        <end position="416"/>
    </location>
</feature>
<reference evidence="9 10" key="1">
    <citation type="journal article" date="2019" name="Int. J. Syst. Evol. Microbiol.">
        <title>The Global Catalogue of Microorganisms (GCM) 10K type strain sequencing project: providing services to taxonomists for standard genome sequencing and annotation.</title>
        <authorList>
            <consortium name="The Broad Institute Genomics Platform"/>
            <consortium name="The Broad Institute Genome Sequencing Center for Infectious Disease"/>
            <person name="Wu L."/>
            <person name="Ma J."/>
        </authorList>
    </citation>
    <scope>NUCLEOTIDE SEQUENCE [LARGE SCALE GENOMIC DNA]</scope>
    <source>
        <strain evidence="9 10">JCM 12696</strain>
    </source>
</reference>
<evidence type="ECO:0000313" key="10">
    <source>
        <dbReference type="Proteomes" id="UP001501371"/>
    </source>
</evidence>
<keyword evidence="10" id="KW-1185">Reference proteome</keyword>
<evidence type="ECO:0000313" key="9">
    <source>
        <dbReference type="EMBL" id="GAA1198239.1"/>
    </source>
</evidence>
<proteinExistence type="predicted"/>
<feature type="transmembrane region" description="Helical" evidence="7">
    <location>
        <begin position="131"/>
        <end position="154"/>
    </location>
</feature>
<dbReference type="RefSeq" id="WP_344284439.1">
    <property type="nucleotide sequence ID" value="NZ_BAAAKV010000093.1"/>
</dbReference>
<comment type="caution">
    <text evidence="9">The sequence shown here is derived from an EMBL/GenBank/DDBJ whole genome shotgun (WGS) entry which is preliminary data.</text>
</comment>
<feature type="compositionally biased region" description="Low complexity" evidence="6">
    <location>
        <begin position="188"/>
        <end position="209"/>
    </location>
</feature>
<organism evidence="9 10">
    <name type="scientific">Streptomyces hebeiensis</name>
    <dbReference type="NCBI Taxonomy" id="229486"/>
    <lineage>
        <taxon>Bacteria</taxon>
        <taxon>Bacillati</taxon>
        <taxon>Actinomycetota</taxon>
        <taxon>Actinomycetes</taxon>
        <taxon>Kitasatosporales</taxon>
        <taxon>Streptomycetaceae</taxon>
        <taxon>Streptomyces</taxon>
    </lineage>
</organism>
<keyword evidence="4 7" id="KW-1133">Transmembrane helix</keyword>
<dbReference type="PANTHER" id="PTHR43124">
    <property type="entry name" value="PURINE EFFLUX PUMP PBUE"/>
    <property type="match status" value="1"/>
</dbReference>
<evidence type="ECO:0000256" key="2">
    <source>
        <dbReference type="ARBA" id="ARBA00022475"/>
    </source>
</evidence>
<keyword evidence="5 7" id="KW-0472">Membrane</keyword>
<evidence type="ECO:0000256" key="6">
    <source>
        <dbReference type="SAM" id="MobiDB-lite"/>
    </source>
</evidence>